<dbReference type="KEGG" id="had:CDV25_07060"/>
<dbReference type="NCBIfam" id="NF008839">
    <property type="entry name" value="PRK11880.2-4"/>
    <property type="match status" value="1"/>
</dbReference>
<keyword evidence="4" id="KW-0028">Amino-acid biosynthesis</keyword>
<dbReference type="Proteomes" id="UP000244890">
    <property type="component" value="Chromosome"/>
</dbReference>
<protein>
    <recommendedName>
        <fullName evidence="4 5">Pyrroline-5-carboxylate reductase</fullName>
        <shortName evidence="4">P5C reductase</shortName>
        <shortName evidence="4">P5CR</shortName>
        <ecNumber evidence="4 5">1.5.1.2</ecNumber>
    </recommendedName>
    <alternativeName>
        <fullName evidence="4">PCA reductase</fullName>
    </alternativeName>
</protein>
<keyword evidence="3 4" id="KW-0560">Oxidoreductase</keyword>
<dbReference type="GO" id="GO:0004735">
    <property type="term" value="F:pyrroline-5-carboxylate reductase activity"/>
    <property type="evidence" value="ECO:0007669"/>
    <property type="project" value="UniProtKB-UniRule"/>
</dbReference>
<dbReference type="SUPFAM" id="SSF48179">
    <property type="entry name" value="6-phosphogluconate dehydrogenase C-terminal domain-like"/>
    <property type="match status" value="1"/>
</dbReference>
<feature type="domain" description="Pyrroline-5-carboxylate reductase catalytic N-terminal" evidence="7">
    <location>
        <begin position="6"/>
        <end position="72"/>
    </location>
</feature>
<comment type="pathway">
    <text evidence="4">Amino-acid biosynthesis; L-proline biosynthesis; L-proline from L-glutamate 5-semialdehyde: step 1/1.</text>
</comment>
<comment type="catalytic activity">
    <reaction evidence="4">
        <text>L-proline + NAD(+) = (S)-1-pyrroline-5-carboxylate + NADH + 2 H(+)</text>
        <dbReference type="Rhea" id="RHEA:14105"/>
        <dbReference type="ChEBI" id="CHEBI:15378"/>
        <dbReference type="ChEBI" id="CHEBI:17388"/>
        <dbReference type="ChEBI" id="CHEBI:57540"/>
        <dbReference type="ChEBI" id="CHEBI:57945"/>
        <dbReference type="ChEBI" id="CHEBI:60039"/>
        <dbReference type="EC" id="1.5.1.2"/>
    </reaction>
</comment>
<dbReference type="InterPro" id="IPR028939">
    <property type="entry name" value="P5C_Rdtase_cat_N"/>
</dbReference>
<dbReference type="GO" id="GO:0005737">
    <property type="term" value="C:cytoplasm"/>
    <property type="evidence" value="ECO:0007669"/>
    <property type="project" value="UniProtKB-SubCell"/>
</dbReference>
<keyword evidence="4" id="KW-0641">Proline biosynthesis</keyword>
<sequence length="245" mass="26533">MKTLLVIGYGKMAKAICEGLKGKFQIQVCGRDSKKIEDFCLPIQATPKHTPQEIEIDNQEVLLCIKPCALHSFQFLGEAKCLYSILNATPLEALQKTIKSQQYIRAMPNVCASVGKSITSLCGDKSYKNEAFEIFNAIGSCIWLEETLFPIATALSGCSPAFLALIAESMIDSGVTNGLTREQATKIVKTLFDGFGTLLQAQHPTLLKESVMSPGGSTAQGIASLEKNALRNAFFEAILASKNFA</sequence>
<evidence type="ECO:0000313" key="9">
    <source>
        <dbReference type="EMBL" id="AWI34551.1"/>
    </source>
</evidence>
<feature type="domain" description="Pyrroline-5-carboxylate reductase dimerisation" evidence="8">
    <location>
        <begin position="146"/>
        <end position="242"/>
    </location>
</feature>
<evidence type="ECO:0000313" key="10">
    <source>
        <dbReference type="Proteomes" id="UP000244890"/>
    </source>
</evidence>
<comment type="similarity">
    <text evidence="1 4">Belongs to the pyrroline-5-carboxylate reductase family.</text>
</comment>
<evidence type="ECO:0000256" key="5">
    <source>
        <dbReference type="NCBIfam" id="TIGR00112"/>
    </source>
</evidence>
<dbReference type="Gene3D" id="1.10.3730.10">
    <property type="entry name" value="ProC C-terminal domain-like"/>
    <property type="match status" value="1"/>
</dbReference>
<keyword evidence="4" id="KW-0963">Cytoplasm</keyword>
<evidence type="ECO:0000259" key="7">
    <source>
        <dbReference type="Pfam" id="PF03807"/>
    </source>
</evidence>
<dbReference type="NCBIfam" id="TIGR00112">
    <property type="entry name" value="proC"/>
    <property type="match status" value="1"/>
</dbReference>
<comment type="function">
    <text evidence="4">Catalyzes the reduction of 1-pyrroline-5-carboxylate (PCA) to L-proline.</text>
</comment>
<dbReference type="EC" id="1.5.1.2" evidence="4 5"/>
<dbReference type="InterPro" id="IPR029036">
    <property type="entry name" value="P5CR_dimer"/>
</dbReference>
<dbReference type="HAMAP" id="MF_01925">
    <property type="entry name" value="P5C_reductase"/>
    <property type="match status" value="1"/>
</dbReference>
<evidence type="ECO:0000256" key="3">
    <source>
        <dbReference type="ARBA" id="ARBA00023002"/>
    </source>
</evidence>
<organism evidence="9 10">
    <name type="scientific">Helicobacter apodemus</name>
    <dbReference type="NCBI Taxonomy" id="135569"/>
    <lineage>
        <taxon>Bacteria</taxon>
        <taxon>Pseudomonadati</taxon>
        <taxon>Campylobacterota</taxon>
        <taxon>Epsilonproteobacteria</taxon>
        <taxon>Campylobacterales</taxon>
        <taxon>Helicobacteraceae</taxon>
        <taxon>Helicobacter</taxon>
    </lineage>
</organism>
<dbReference type="Pfam" id="PF03807">
    <property type="entry name" value="F420_oxidored"/>
    <property type="match status" value="1"/>
</dbReference>
<dbReference type="SUPFAM" id="SSF51735">
    <property type="entry name" value="NAD(P)-binding Rossmann-fold domains"/>
    <property type="match status" value="1"/>
</dbReference>
<comment type="catalytic activity">
    <reaction evidence="4">
        <text>L-proline + NADP(+) = (S)-1-pyrroline-5-carboxylate + NADPH + 2 H(+)</text>
        <dbReference type="Rhea" id="RHEA:14109"/>
        <dbReference type="ChEBI" id="CHEBI:15378"/>
        <dbReference type="ChEBI" id="CHEBI:17388"/>
        <dbReference type="ChEBI" id="CHEBI:57783"/>
        <dbReference type="ChEBI" id="CHEBI:58349"/>
        <dbReference type="ChEBI" id="CHEBI:60039"/>
        <dbReference type="EC" id="1.5.1.2"/>
    </reaction>
</comment>
<dbReference type="FunFam" id="1.10.3730.10:FF:000001">
    <property type="entry name" value="Pyrroline-5-carboxylate reductase"/>
    <property type="match status" value="1"/>
</dbReference>
<dbReference type="EMBL" id="CP021886">
    <property type="protein sequence ID" value="AWI34551.1"/>
    <property type="molecule type" value="Genomic_DNA"/>
</dbReference>
<dbReference type="Gene3D" id="3.40.50.720">
    <property type="entry name" value="NAD(P)-binding Rossmann-like Domain"/>
    <property type="match status" value="1"/>
</dbReference>
<dbReference type="InterPro" id="IPR000304">
    <property type="entry name" value="Pyrroline-COOH_reductase"/>
</dbReference>
<evidence type="ECO:0000259" key="8">
    <source>
        <dbReference type="Pfam" id="PF14748"/>
    </source>
</evidence>
<reference evidence="9 10" key="1">
    <citation type="submission" date="2017-06" db="EMBL/GenBank/DDBJ databases">
        <title>Complete genome of Helicobacter apodemus.</title>
        <authorList>
            <person name="Cho S."/>
        </authorList>
    </citation>
    <scope>NUCLEOTIDE SEQUENCE [LARGE SCALE GENOMIC DNA]</scope>
    <source>
        <strain evidence="10">SNUVETPUB-15-01</strain>
    </source>
</reference>
<dbReference type="InterPro" id="IPR036291">
    <property type="entry name" value="NAD(P)-bd_dom_sf"/>
</dbReference>
<feature type="binding site" evidence="6">
    <location>
        <begin position="7"/>
        <end position="12"/>
    </location>
    <ligand>
        <name>NADP(+)</name>
        <dbReference type="ChEBI" id="CHEBI:58349"/>
    </ligand>
</feature>
<dbReference type="InterPro" id="IPR008927">
    <property type="entry name" value="6-PGluconate_DH-like_C_sf"/>
</dbReference>
<dbReference type="OrthoDB" id="9805754at2"/>
<dbReference type="PANTHER" id="PTHR11645">
    <property type="entry name" value="PYRROLINE-5-CARBOXYLATE REDUCTASE"/>
    <property type="match status" value="1"/>
</dbReference>
<keyword evidence="2 4" id="KW-0521">NADP</keyword>
<gene>
    <name evidence="4" type="primary">proC</name>
    <name evidence="9" type="ORF">CDV25_07060</name>
</gene>
<evidence type="ECO:0000256" key="4">
    <source>
        <dbReference type="HAMAP-Rule" id="MF_01925"/>
    </source>
</evidence>
<dbReference type="PANTHER" id="PTHR11645:SF0">
    <property type="entry name" value="PYRROLINE-5-CARBOXYLATE REDUCTASE 3"/>
    <property type="match status" value="1"/>
</dbReference>
<dbReference type="GO" id="GO:0055129">
    <property type="term" value="P:L-proline biosynthetic process"/>
    <property type="evidence" value="ECO:0007669"/>
    <property type="project" value="UniProtKB-UniRule"/>
</dbReference>
<dbReference type="RefSeq" id="WP_108911357.1">
    <property type="nucleotide sequence ID" value="NZ_CP021886.1"/>
</dbReference>
<evidence type="ECO:0000256" key="6">
    <source>
        <dbReference type="PIRSR" id="PIRSR000193-1"/>
    </source>
</evidence>
<dbReference type="AlphaFoldDB" id="A0A2U8FE69"/>
<name>A0A2U8FE69_9HELI</name>
<comment type="subcellular location">
    <subcellularLocation>
        <location evidence="4">Cytoplasm</location>
    </subcellularLocation>
</comment>
<dbReference type="Pfam" id="PF14748">
    <property type="entry name" value="P5CR_dimer"/>
    <property type="match status" value="1"/>
</dbReference>
<dbReference type="UniPathway" id="UPA00098">
    <property type="reaction ID" value="UER00361"/>
</dbReference>
<accession>A0A2U8FE69</accession>
<evidence type="ECO:0000256" key="2">
    <source>
        <dbReference type="ARBA" id="ARBA00022857"/>
    </source>
</evidence>
<evidence type="ECO:0000256" key="1">
    <source>
        <dbReference type="ARBA" id="ARBA00005525"/>
    </source>
</evidence>
<proteinExistence type="inferred from homology"/>
<dbReference type="PIRSF" id="PIRSF000193">
    <property type="entry name" value="Pyrrol-5-carb_rd"/>
    <property type="match status" value="1"/>
</dbReference>